<evidence type="ECO:0000256" key="1">
    <source>
        <dbReference type="ARBA" id="ARBA00006566"/>
    </source>
</evidence>
<evidence type="ECO:0000313" key="8">
    <source>
        <dbReference type="Proteomes" id="UP000002318"/>
    </source>
</evidence>
<dbReference type="HOGENOM" id="CLU_017814_8_0_12"/>
<dbReference type="STRING" id="573413.Spirs_2254"/>
<organism evidence="7 8">
    <name type="scientific">Sediminispirochaeta smaragdinae (strain DSM 11293 / JCM 15392 / SEBR 4228)</name>
    <name type="common">Spirochaeta smaragdinae</name>
    <dbReference type="NCBI Taxonomy" id="573413"/>
    <lineage>
        <taxon>Bacteria</taxon>
        <taxon>Pseudomonadati</taxon>
        <taxon>Spirochaetota</taxon>
        <taxon>Spirochaetia</taxon>
        <taxon>Spirochaetales</taxon>
        <taxon>Spirochaetaceae</taxon>
        <taxon>Sediminispirochaeta</taxon>
    </lineage>
</organism>
<feature type="domain" description="GHMP kinase N-terminal" evidence="5">
    <location>
        <begin position="95"/>
        <end position="183"/>
    </location>
</feature>
<keyword evidence="2" id="KW-0547">Nucleotide-binding</keyword>
<evidence type="ECO:0000256" key="3">
    <source>
        <dbReference type="ARBA" id="ARBA00022777"/>
    </source>
</evidence>
<reference evidence="7 8" key="1">
    <citation type="journal article" date="2010" name="Stand. Genomic Sci.">
        <title>Complete genome sequence of Spirochaeta smaragdinae type strain (SEBR 4228).</title>
        <authorList>
            <person name="Mavromatis K."/>
            <person name="Yasawong M."/>
            <person name="Chertkov O."/>
            <person name="Lapidus A."/>
            <person name="Lucas S."/>
            <person name="Nolan M."/>
            <person name="Del Rio T.G."/>
            <person name="Tice H."/>
            <person name="Cheng J.F."/>
            <person name="Pitluck S."/>
            <person name="Liolios K."/>
            <person name="Ivanova N."/>
            <person name="Tapia R."/>
            <person name="Han C."/>
            <person name="Bruce D."/>
            <person name="Goodwin L."/>
            <person name="Pati A."/>
            <person name="Chen A."/>
            <person name="Palaniappan K."/>
            <person name="Land M."/>
            <person name="Hauser L."/>
            <person name="Chang Y.J."/>
            <person name="Jeffries C.D."/>
            <person name="Detter J.C."/>
            <person name="Rohde M."/>
            <person name="Brambilla E."/>
            <person name="Spring S."/>
            <person name="Goker M."/>
            <person name="Sikorski J."/>
            <person name="Woyke T."/>
            <person name="Bristow J."/>
            <person name="Eisen J.A."/>
            <person name="Markowitz V."/>
            <person name="Hugenholtz P."/>
            <person name="Klenk H.P."/>
            <person name="Kyrpides N.C."/>
        </authorList>
    </citation>
    <scope>NUCLEOTIDE SEQUENCE [LARGE SCALE GENOMIC DNA]</scope>
    <source>
        <strain evidence="8">DSM 11293 / JCM 15392 / SEBR 4228</strain>
    </source>
</reference>
<name>E1R742_SEDSS</name>
<dbReference type="InterPro" id="IPR014721">
    <property type="entry name" value="Ribsml_uS5_D2-typ_fold_subgr"/>
</dbReference>
<proteinExistence type="inferred from homology"/>
<dbReference type="GO" id="GO:0005524">
    <property type="term" value="F:ATP binding"/>
    <property type="evidence" value="ECO:0007669"/>
    <property type="project" value="UniProtKB-KW"/>
</dbReference>
<accession>E1R742</accession>
<dbReference type="SUPFAM" id="SSF55060">
    <property type="entry name" value="GHMP Kinase, C-terminal domain"/>
    <property type="match status" value="1"/>
</dbReference>
<evidence type="ECO:0000259" key="6">
    <source>
        <dbReference type="Pfam" id="PF10509"/>
    </source>
</evidence>
<dbReference type="InterPro" id="IPR020568">
    <property type="entry name" value="Ribosomal_Su5_D2-typ_SF"/>
</dbReference>
<gene>
    <name evidence="7" type="ordered locus">Spirs_2254</name>
</gene>
<dbReference type="Gene3D" id="3.30.230.10">
    <property type="match status" value="1"/>
</dbReference>
<dbReference type="InterPro" id="IPR036554">
    <property type="entry name" value="GHMP_kinase_C_sf"/>
</dbReference>
<evidence type="ECO:0000313" key="7">
    <source>
        <dbReference type="EMBL" id="ADK81369.1"/>
    </source>
</evidence>
<dbReference type="OrthoDB" id="250531at2"/>
<protein>
    <submittedName>
        <fullName evidence="7">Galactokinase</fullName>
        <ecNumber evidence="7">2.7.1.6</ecNumber>
    </submittedName>
</protein>
<evidence type="ECO:0000259" key="5">
    <source>
        <dbReference type="Pfam" id="PF00288"/>
    </source>
</evidence>
<dbReference type="PIRSF" id="PIRSF000530">
    <property type="entry name" value="Galactokinase"/>
    <property type="match status" value="1"/>
</dbReference>
<sequence length="391" mass="42589">MISEGMLDTLFANQFRRESSCLVVSPGRTELCGNHTDHNRGKVLAAAIDLAKTAAVAPRDDMRVEIITEGLPERVDLIIDDDKPREEEKGTSSALVRGVIAALRRKGFKAAGFSAFVRSGVALGSGLSSSASFEVLIAKIISRLFNNDTIDPLTMALAGQEAENRFFGKPCGLMDQIACSYGGIVSVDLEYPEKPIIESVDFSFYDHGYTLAVIHTGGSHADLTGDYAAVPQEMEAVARFFGKTACRQLSRNQLFEELSSLRKAVGDRAILRALHFFNENARVTEATEALKKGNMQEYLSIIRASAKSSRDLLQNIYSPSKPEEQNISMALALAEELLGNDGACRVHGGGFAGTIQAYVPNERFSFFRERMEHYQGKGSVTPILISSTGEC</sequence>
<dbReference type="Pfam" id="PF10509">
    <property type="entry name" value="GalKase_gal_bdg"/>
    <property type="match status" value="1"/>
</dbReference>
<dbReference type="InterPro" id="IPR019539">
    <property type="entry name" value="GalKase_N"/>
</dbReference>
<keyword evidence="4" id="KW-0067">ATP-binding</keyword>
<dbReference type="InterPro" id="IPR006206">
    <property type="entry name" value="Mevalonate/galactokinase"/>
</dbReference>
<evidence type="ECO:0000256" key="4">
    <source>
        <dbReference type="ARBA" id="ARBA00022840"/>
    </source>
</evidence>
<evidence type="ECO:0000256" key="2">
    <source>
        <dbReference type="ARBA" id="ARBA00022741"/>
    </source>
</evidence>
<keyword evidence="3" id="KW-0418">Kinase</keyword>
<keyword evidence="7" id="KW-0808">Transferase</keyword>
<dbReference type="GO" id="GO:0004335">
    <property type="term" value="F:galactokinase activity"/>
    <property type="evidence" value="ECO:0007669"/>
    <property type="project" value="UniProtKB-EC"/>
</dbReference>
<dbReference type="Pfam" id="PF00288">
    <property type="entry name" value="GHMP_kinases_N"/>
    <property type="match status" value="1"/>
</dbReference>
<feature type="domain" description="Galactokinase N-terminal" evidence="6">
    <location>
        <begin position="10"/>
        <end position="58"/>
    </location>
</feature>
<dbReference type="EC" id="2.7.1.6" evidence="7"/>
<dbReference type="Gene3D" id="3.30.70.890">
    <property type="entry name" value="GHMP kinase, C-terminal domain"/>
    <property type="match status" value="1"/>
</dbReference>
<dbReference type="GO" id="GO:0006012">
    <property type="term" value="P:galactose metabolic process"/>
    <property type="evidence" value="ECO:0007669"/>
    <property type="project" value="InterPro"/>
</dbReference>
<dbReference type="SUPFAM" id="SSF54211">
    <property type="entry name" value="Ribosomal protein S5 domain 2-like"/>
    <property type="match status" value="1"/>
</dbReference>
<dbReference type="AlphaFoldDB" id="E1R742"/>
<dbReference type="PRINTS" id="PR00473">
    <property type="entry name" value="GALCTOKINASE"/>
</dbReference>
<dbReference type="PANTHER" id="PTHR10457">
    <property type="entry name" value="MEVALONATE KINASE/GALACTOKINASE"/>
    <property type="match status" value="1"/>
</dbReference>
<comment type="similarity">
    <text evidence="1">Belongs to the GHMP kinase family. GalK subfamily.</text>
</comment>
<dbReference type="KEGG" id="ssm:Spirs_2254"/>
<dbReference type="InterPro" id="IPR000705">
    <property type="entry name" value="Galactokinase"/>
</dbReference>
<dbReference type="InterPro" id="IPR006204">
    <property type="entry name" value="GHMP_kinase_N_dom"/>
</dbReference>
<dbReference type="EMBL" id="CP002116">
    <property type="protein sequence ID" value="ADK81369.1"/>
    <property type="molecule type" value="Genomic_DNA"/>
</dbReference>
<dbReference type="GO" id="GO:0005829">
    <property type="term" value="C:cytosol"/>
    <property type="evidence" value="ECO:0007669"/>
    <property type="project" value="TreeGrafter"/>
</dbReference>
<keyword evidence="8" id="KW-1185">Reference proteome</keyword>
<dbReference type="eggNOG" id="COG0153">
    <property type="taxonomic scope" value="Bacteria"/>
</dbReference>
<dbReference type="PANTHER" id="PTHR10457:SF7">
    <property type="entry name" value="GALACTOKINASE-RELATED"/>
    <property type="match status" value="1"/>
</dbReference>
<dbReference type="Proteomes" id="UP000002318">
    <property type="component" value="Chromosome"/>
</dbReference>
<dbReference type="PRINTS" id="PR00959">
    <property type="entry name" value="MEVGALKINASE"/>
</dbReference>